<dbReference type="GeneID" id="85447472"/>
<dbReference type="Pfam" id="PF00005">
    <property type="entry name" value="ABC_tran"/>
    <property type="match status" value="1"/>
</dbReference>
<dbReference type="Proteomes" id="UP001230504">
    <property type="component" value="Unassembled WGS sequence"/>
</dbReference>
<evidence type="ECO:0000256" key="1">
    <source>
        <dbReference type="ARBA" id="ARBA00004141"/>
    </source>
</evidence>
<evidence type="ECO:0000313" key="8">
    <source>
        <dbReference type="EMBL" id="KAK1597656.1"/>
    </source>
</evidence>
<dbReference type="InterPro" id="IPR003439">
    <property type="entry name" value="ABC_transporter-like_ATP-bd"/>
</dbReference>
<comment type="caution">
    <text evidence="8">The sequence shown here is derived from an EMBL/GenBank/DDBJ whole genome shotgun (WGS) entry which is preliminary data.</text>
</comment>
<dbReference type="PANTHER" id="PTHR24222:SF76">
    <property type="entry name" value="MYCOBACTIN IMPORT ATP-BINDING_PERMEASE PROTEIN IRTB"/>
    <property type="match status" value="1"/>
</dbReference>
<dbReference type="InterPro" id="IPR036640">
    <property type="entry name" value="ABC1_TM_sf"/>
</dbReference>
<dbReference type="Gene3D" id="1.20.1560.10">
    <property type="entry name" value="ABC transporter type 1, transmembrane domain"/>
    <property type="match status" value="1"/>
</dbReference>
<dbReference type="GO" id="GO:0005524">
    <property type="term" value="F:ATP binding"/>
    <property type="evidence" value="ECO:0007669"/>
    <property type="project" value="InterPro"/>
</dbReference>
<feature type="domain" description="ABC transporter" evidence="7">
    <location>
        <begin position="173"/>
        <end position="211"/>
    </location>
</feature>
<feature type="transmembrane region" description="Helical" evidence="6">
    <location>
        <begin position="95"/>
        <end position="117"/>
    </location>
</feature>
<evidence type="ECO:0000256" key="6">
    <source>
        <dbReference type="SAM" id="Phobius"/>
    </source>
</evidence>
<accession>A0AAD8Q954</accession>
<organism evidence="8 9">
    <name type="scientific">Colletotrichum navitas</name>
    <dbReference type="NCBI Taxonomy" id="681940"/>
    <lineage>
        <taxon>Eukaryota</taxon>
        <taxon>Fungi</taxon>
        <taxon>Dikarya</taxon>
        <taxon>Ascomycota</taxon>
        <taxon>Pezizomycotina</taxon>
        <taxon>Sordariomycetes</taxon>
        <taxon>Hypocreomycetidae</taxon>
        <taxon>Glomerellales</taxon>
        <taxon>Glomerellaceae</taxon>
        <taxon>Colletotrichum</taxon>
        <taxon>Colletotrichum graminicola species complex</taxon>
    </lineage>
</organism>
<dbReference type="AlphaFoldDB" id="A0AAD8Q954"/>
<protein>
    <recommendedName>
        <fullName evidence="7">ABC transporter domain-containing protein</fullName>
    </recommendedName>
</protein>
<evidence type="ECO:0000259" key="7">
    <source>
        <dbReference type="Pfam" id="PF00005"/>
    </source>
</evidence>
<name>A0AAD8Q954_9PEZI</name>
<comment type="subcellular location">
    <subcellularLocation>
        <location evidence="1">Membrane</location>
        <topology evidence="1">Multi-pass membrane protein</topology>
    </subcellularLocation>
</comment>
<dbReference type="PANTHER" id="PTHR24222">
    <property type="entry name" value="ABC TRANSPORTER B FAMILY"/>
    <property type="match status" value="1"/>
</dbReference>
<dbReference type="GO" id="GO:0016887">
    <property type="term" value="F:ATP hydrolysis activity"/>
    <property type="evidence" value="ECO:0007669"/>
    <property type="project" value="InterPro"/>
</dbReference>
<keyword evidence="2 6" id="KW-0812">Transmembrane</keyword>
<dbReference type="GO" id="GO:0005886">
    <property type="term" value="C:plasma membrane"/>
    <property type="evidence" value="ECO:0007669"/>
    <property type="project" value="TreeGrafter"/>
</dbReference>
<keyword evidence="9" id="KW-1185">Reference proteome</keyword>
<dbReference type="SUPFAM" id="SSF52540">
    <property type="entry name" value="P-loop containing nucleoside triphosphate hydrolases"/>
    <property type="match status" value="1"/>
</dbReference>
<dbReference type="EMBL" id="JAHLJV010000007">
    <property type="protein sequence ID" value="KAK1597656.1"/>
    <property type="molecule type" value="Genomic_DNA"/>
</dbReference>
<dbReference type="Gene3D" id="3.40.50.300">
    <property type="entry name" value="P-loop containing nucleotide triphosphate hydrolases"/>
    <property type="match status" value="1"/>
</dbReference>
<gene>
    <name evidence="8" type="ORF">LY79DRAFT_666488</name>
</gene>
<feature type="region of interest" description="Disordered" evidence="5">
    <location>
        <begin position="259"/>
        <end position="294"/>
    </location>
</feature>
<dbReference type="InterPro" id="IPR027417">
    <property type="entry name" value="P-loop_NTPase"/>
</dbReference>
<sequence>MRVLFDNMNGATCSEGVSDAGAYQDAEANELLRLWYVGFITSFLVTACHRFYQPGLLYFIAYSANTLAHWQGSTAIAASVAGTDNGTSVGDMHTVIFLIIDTCVMFGKIVPLLPLFGSASTASHKLRADIDSQSNIDSVAKDHDIRTLNVKNVRGYATLVRQKPSLLARPKHGLKQAVGDGDKFVSGGQKQRVTLWRALIRNPKILILDEVIASADSIIPMNAVDFIKEGTHADLIVRNGTNANLVNLRDIHVVKEGELPSRTSTAAESSAPSISIEKHGGDPVDLAQATKADR</sequence>
<dbReference type="InterPro" id="IPR039421">
    <property type="entry name" value="Type_1_exporter"/>
</dbReference>
<keyword evidence="3 6" id="KW-1133">Transmembrane helix</keyword>
<dbReference type="GO" id="GO:0042626">
    <property type="term" value="F:ATPase-coupled transmembrane transporter activity"/>
    <property type="evidence" value="ECO:0007669"/>
    <property type="project" value="TreeGrafter"/>
</dbReference>
<keyword evidence="4 6" id="KW-0472">Membrane</keyword>
<dbReference type="RefSeq" id="XP_060418428.1">
    <property type="nucleotide sequence ID" value="XM_060563232.1"/>
</dbReference>
<feature type="compositionally biased region" description="Low complexity" evidence="5">
    <location>
        <begin position="260"/>
        <end position="275"/>
    </location>
</feature>
<feature type="transmembrane region" description="Helical" evidence="6">
    <location>
        <begin position="34"/>
        <end position="52"/>
    </location>
</feature>
<reference evidence="8" key="1">
    <citation type="submission" date="2021-06" db="EMBL/GenBank/DDBJ databases">
        <title>Comparative genomics, transcriptomics and evolutionary studies reveal genomic signatures of adaptation to plant cell wall in hemibiotrophic fungi.</title>
        <authorList>
            <consortium name="DOE Joint Genome Institute"/>
            <person name="Baroncelli R."/>
            <person name="Diaz J.F."/>
            <person name="Benocci T."/>
            <person name="Peng M."/>
            <person name="Battaglia E."/>
            <person name="Haridas S."/>
            <person name="Andreopoulos W."/>
            <person name="Labutti K."/>
            <person name="Pangilinan J."/>
            <person name="Floch G.L."/>
            <person name="Makela M.R."/>
            <person name="Henrissat B."/>
            <person name="Grigoriev I.V."/>
            <person name="Crouch J.A."/>
            <person name="De Vries R.P."/>
            <person name="Sukno S.A."/>
            <person name="Thon M.R."/>
        </authorList>
    </citation>
    <scope>NUCLEOTIDE SEQUENCE</scope>
    <source>
        <strain evidence="8">CBS 125086</strain>
    </source>
</reference>
<evidence type="ECO:0000256" key="4">
    <source>
        <dbReference type="ARBA" id="ARBA00023136"/>
    </source>
</evidence>
<evidence type="ECO:0000256" key="2">
    <source>
        <dbReference type="ARBA" id="ARBA00022692"/>
    </source>
</evidence>
<evidence type="ECO:0000256" key="5">
    <source>
        <dbReference type="SAM" id="MobiDB-lite"/>
    </source>
</evidence>
<proteinExistence type="predicted"/>
<evidence type="ECO:0000256" key="3">
    <source>
        <dbReference type="ARBA" id="ARBA00022989"/>
    </source>
</evidence>
<evidence type="ECO:0000313" key="9">
    <source>
        <dbReference type="Proteomes" id="UP001230504"/>
    </source>
</evidence>